<accession>A0A1H8ZCB3</accession>
<organism evidence="1 2">
    <name type="scientific">Neolewinella agarilytica</name>
    <dbReference type="NCBI Taxonomy" id="478744"/>
    <lineage>
        <taxon>Bacteria</taxon>
        <taxon>Pseudomonadati</taxon>
        <taxon>Bacteroidota</taxon>
        <taxon>Saprospiria</taxon>
        <taxon>Saprospirales</taxon>
        <taxon>Lewinellaceae</taxon>
        <taxon>Neolewinella</taxon>
    </lineage>
</organism>
<reference evidence="2" key="1">
    <citation type="submission" date="2016-10" db="EMBL/GenBank/DDBJ databases">
        <authorList>
            <person name="Varghese N."/>
            <person name="Submissions S."/>
        </authorList>
    </citation>
    <scope>NUCLEOTIDE SEQUENCE [LARGE SCALE GENOMIC DNA]</scope>
    <source>
        <strain evidence="2">DSM 24740</strain>
    </source>
</reference>
<evidence type="ECO:0000313" key="2">
    <source>
        <dbReference type="Proteomes" id="UP000199021"/>
    </source>
</evidence>
<protein>
    <submittedName>
        <fullName evidence="1">Uncharacterized protein</fullName>
    </submittedName>
</protein>
<gene>
    <name evidence="1" type="ORF">SAMN05444359_101267</name>
</gene>
<proteinExistence type="predicted"/>
<dbReference type="InParanoid" id="A0A1H8ZCB3"/>
<keyword evidence="2" id="KW-1185">Reference proteome</keyword>
<name>A0A1H8ZCB3_9BACT</name>
<dbReference type="EMBL" id="FOFB01000001">
    <property type="protein sequence ID" value="SEP62053.1"/>
    <property type="molecule type" value="Genomic_DNA"/>
</dbReference>
<dbReference type="Proteomes" id="UP000199021">
    <property type="component" value="Unassembled WGS sequence"/>
</dbReference>
<dbReference type="AlphaFoldDB" id="A0A1H8ZCB3"/>
<sequence length="70" mass="7763">MPVTKGLSGMEMFGGGAAAGARKVLEKQGVWWAAVMTWRNFRLTVASYTKALGVYLPIYSERWPIVNNDI</sequence>
<evidence type="ECO:0000313" key="1">
    <source>
        <dbReference type="EMBL" id="SEP62053.1"/>
    </source>
</evidence>